<evidence type="ECO:0000313" key="2">
    <source>
        <dbReference type="EMBL" id="CAE8582658.1"/>
    </source>
</evidence>
<evidence type="ECO:0000313" key="3">
    <source>
        <dbReference type="EMBL" id="CAE8680697.1"/>
    </source>
</evidence>
<accession>A0A813D856</accession>
<reference evidence="2" key="1">
    <citation type="submission" date="2021-02" db="EMBL/GenBank/DDBJ databases">
        <authorList>
            <person name="Dougan E. K."/>
            <person name="Rhodes N."/>
            <person name="Thang M."/>
            <person name="Chan C."/>
        </authorList>
    </citation>
    <scope>NUCLEOTIDE SEQUENCE</scope>
</reference>
<protein>
    <submittedName>
        <fullName evidence="2">Uncharacterized protein</fullName>
    </submittedName>
</protein>
<keyword evidence="1" id="KW-0812">Transmembrane</keyword>
<dbReference type="EMBL" id="CAJNNV010000442">
    <property type="protein sequence ID" value="CAE8582658.1"/>
    <property type="molecule type" value="Genomic_DNA"/>
</dbReference>
<gene>
    <name evidence="2" type="ORF">PGLA1383_LOCUS1653</name>
    <name evidence="3" type="ORF">PGLA2088_LOCUS22051</name>
</gene>
<keyword evidence="1" id="KW-1133">Transmembrane helix</keyword>
<comment type="caution">
    <text evidence="2">The sequence shown here is derived from an EMBL/GenBank/DDBJ whole genome shotgun (WGS) entry which is preliminary data.</text>
</comment>
<dbReference type="Proteomes" id="UP000654075">
    <property type="component" value="Unassembled WGS sequence"/>
</dbReference>
<evidence type="ECO:0000256" key="1">
    <source>
        <dbReference type="SAM" id="Phobius"/>
    </source>
</evidence>
<dbReference type="AlphaFoldDB" id="A0A813D856"/>
<proteinExistence type="predicted"/>
<name>A0A813D856_POLGL</name>
<dbReference type="EMBL" id="CAJNNW010025882">
    <property type="protein sequence ID" value="CAE8680697.1"/>
    <property type="molecule type" value="Genomic_DNA"/>
</dbReference>
<feature type="transmembrane region" description="Helical" evidence="1">
    <location>
        <begin position="84"/>
        <end position="113"/>
    </location>
</feature>
<sequence length="133" mass="14281">MLLSEADAQKAKSKLVASCDLLQKGEGDGPEGAAQWRASEAFCSEAWSESAKRDPTLDAGEEAMSLEETRKLMQACVDPRFVDVVVVAVVAVVVVVVVVAAVVVVLLLLVLLLRQVVQQDRVAATGFCELLRR</sequence>
<dbReference type="Proteomes" id="UP000626109">
    <property type="component" value="Unassembled WGS sequence"/>
</dbReference>
<evidence type="ECO:0000313" key="4">
    <source>
        <dbReference type="Proteomes" id="UP000654075"/>
    </source>
</evidence>
<keyword evidence="4" id="KW-1185">Reference proteome</keyword>
<organism evidence="2 4">
    <name type="scientific">Polarella glacialis</name>
    <name type="common">Dinoflagellate</name>
    <dbReference type="NCBI Taxonomy" id="89957"/>
    <lineage>
        <taxon>Eukaryota</taxon>
        <taxon>Sar</taxon>
        <taxon>Alveolata</taxon>
        <taxon>Dinophyceae</taxon>
        <taxon>Suessiales</taxon>
        <taxon>Suessiaceae</taxon>
        <taxon>Polarella</taxon>
    </lineage>
</organism>
<keyword evidence="1" id="KW-0472">Membrane</keyword>